<sequence>MQRRTLAQTPPRAQEGQQRLMTLRYELEEEHPVHRQVPPDPKADAAREEAEGDHCWRCTGGNAEYALDEEGDVPREATADHVTQDPLTHHQQPPNIADGEMRTQVVAPRIKPTYRESVANSTCKFVLLVGMSSRCTSGRMIAIPWSQMLSAAHTQFLR</sequence>
<feature type="region of interest" description="Disordered" evidence="1">
    <location>
        <begin position="29"/>
        <end position="50"/>
    </location>
</feature>
<proteinExistence type="predicted"/>
<reference evidence="2 3" key="1">
    <citation type="journal article" date="2016" name="Mol. Biol. Evol.">
        <title>Comparative Genomics of Early-Diverging Mushroom-Forming Fungi Provides Insights into the Origins of Lignocellulose Decay Capabilities.</title>
        <authorList>
            <person name="Nagy L.G."/>
            <person name="Riley R."/>
            <person name="Tritt A."/>
            <person name="Adam C."/>
            <person name="Daum C."/>
            <person name="Floudas D."/>
            <person name="Sun H."/>
            <person name="Yadav J.S."/>
            <person name="Pangilinan J."/>
            <person name="Larsson K.H."/>
            <person name="Matsuura K."/>
            <person name="Barry K."/>
            <person name="Labutti K."/>
            <person name="Kuo R."/>
            <person name="Ohm R.A."/>
            <person name="Bhattacharya S.S."/>
            <person name="Shirouzu T."/>
            <person name="Yoshinaga Y."/>
            <person name="Martin F.M."/>
            <person name="Grigoriev I.V."/>
            <person name="Hibbett D.S."/>
        </authorList>
    </citation>
    <scope>NUCLEOTIDE SEQUENCE [LARGE SCALE GENOMIC DNA]</scope>
    <source>
        <strain evidence="2 3">TUFC12733</strain>
    </source>
</reference>
<gene>
    <name evidence="2" type="ORF">CALVIDRAFT_333105</name>
</gene>
<organism evidence="2 3">
    <name type="scientific">Calocera viscosa (strain TUFC12733)</name>
    <dbReference type="NCBI Taxonomy" id="1330018"/>
    <lineage>
        <taxon>Eukaryota</taxon>
        <taxon>Fungi</taxon>
        <taxon>Dikarya</taxon>
        <taxon>Basidiomycota</taxon>
        <taxon>Agaricomycotina</taxon>
        <taxon>Dacrymycetes</taxon>
        <taxon>Dacrymycetales</taxon>
        <taxon>Dacrymycetaceae</taxon>
        <taxon>Calocera</taxon>
    </lineage>
</organism>
<protein>
    <submittedName>
        <fullName evidence="2">Uncharacterized protein</fullName>
    </submittedName>
</protein>
<name>A0A167HQA4_CALVF</name>
<evidence type="ECO:0000256" key="1">
    <source>
        <dbReference type="SAM" id="MobiDB-lite"/>
    </source>
</evidence>
<feature type="compositionally biased region" description="Basic and acidic residues" evidence="1">
    <location>
        <begin position="41"/>
        <end position="50"/>
    </location>
</feature>
<evidence type="ECO:0000313" key="3">
    <source>
        <dbReference type="Proteomes" id="UP000076738"/>
    </source>
</evidence>
<dbReference type="AlphaFoldDB" id="A0A167HQA4"/>
<keyword evidence="3" id="KW-1185">Reference proteome</keyword>
<dbReference type="Proteomes" id="UP000076738">
    <property type="component" value="Unassembled WGS sequence"/>
</dbReference>
<dbReference type="EMBL" id="KV417317">
    <property type="protein sequence ID" value="KZO91870.1"/>
    <property type="molecule type" value="Genomic_DNA"/>
</dbReference>
<evidence type="ECO:0000313" key="2">
    <source>
        <dbReference type="EMBL" id="KZO91870.1"/>
    </source>
</evidence>
<accession>A0A167HQA4</accession>